<evidence type="ECO:0000256" key="4">
    <source>
        <dbReference type="ARBA" id="ARBA00022771"/>
    </source>
</evidence>
<evidence type="ECO:0000313" key="14">
    <source>
        <dbReference type="Proteomes" id="UP001562425"/>
    </source>
</evidence>
<feature type="domain" description="ZAD" evidence="12">
    <location>
        <begin position="14"/>
        <end position="96"/>
    </location>
</feature>
<evidence type="ECO:0000256" key="5">
    <source>
        <dbReference type="ARBA" id="ARBA00022833"/>
    </source>
</evidence>
<evidence type="ECO:0000313" key="13">
    <source>
        <dbReference type="EMBL" id="KAL1391479.1"/>
    </source>
</evidence>
<keyword evidence="2 9" id="KW-0479">Metal-binding</keyword>
<feature type="compositionally biased region" description="Pro residues" evidence="10">
    <location>
        <begin position="797"/>
        <end position="809"/>
    </location>
</feature>
<evidence type="ECO:0000256" key="7">
    <source>
        <dbReference type="ARBA" id="ARBA00023242"/>
    </source>
</evidence>
<dbReference type="InterPro" id="IPR013087">
    <property type="entry name" value="Znf_C2H2_type"/>
</dbReference>
<evidence type="ECO:0000256" key="9">
    <source>
        <dbReference type="PROSITE-ProRule" id="PRU01263"/>
    </source>
</evidence>
<reference evidence="13 14" key="1">
    <citation type="submission" date="2024-05" db="EMBL/GenBank/DDBJ databases">
        <title>Culex pipiens pipiens assembly and annotation.</title>
        <authorList>
            <person name="Alout H."/>
            <person name="Durand T."/>
        </authorList>
    </citation>
    <scope>NUCLEOTIDE SEQUENCE [LARGE SCALE GENOMIC DNA]</scope>
    <source>
        <strain evidence="13">HA-2024</strain>
        <tissue evidence="13">Whole body</tissue>
    </source>
</reference>
<evidence type="ECO:0000259" key="11">
    <source>
        <dbReference type="PROSITE" id="PS50157"/>
    </source>
</evidence>
<feature type="compositionally biased region" description="Acidic residues" evidence="10">
    <location>
        <begin position="677"/>
        <end position="708"/>
    </location>
</feature>
<keyword evidence="6" id="KW-0238">DNA-binding</keyword>
<sequence length="917" mass="103084">MEEEQMAEELKEKRICRFCLTQAEPLSDIFSTNAEASDGSKKSTPLTLQIMACVAIEVYKDDGMPATICDNCRALMDHSYRFKQICKKADTLLKTYPLTGVWPERLQVPVNLFKSAQPVTVPVKPPQLPVKQLPVKAPVQRKPVPKPTPIRQTVTVIPGIDKPVKTKQNKQLNVEEEEEEEQELQPVDQSDEDPLADIKPKIVKLSIEDLRSIKQGKPISKTQLIKKTPPAARKNKIQVLNSEVIVPSAESSKKTSPTKQHPVKVINGSLPLSNQPILLNSLKSARQVTEHFLHTSEGTLEIVTTEMLERDPMKIAPPVETNVFPCSECERSFPLRQLLEIHMQNHNRERNFPCDMCDKRFFSKYDLAKHNLTHTGERPYVCIICKAAFSRSTLLTRHQKVHKDQPKFICMYCERTFLSNEELQKHAINHEKVRPFKCMKCPKTFAYKQGLERHEITHDKNLPFPCEHCDLSFATAGKLARHLTAHAGNRPYPCRWCNRAFMLSHHLTRHVRAHQGGQGAYKCTECTEVYYSQDELIYHSAVHATESKTCPLCREQFDSLEQVTDHIKHHSEGVQYACDYCDLLFTSEKRLDDHCQAEHLSVLAMEAEDLQAAEASKAQQDAEEAQQYIIEEIEIGTDGSKTITKFGIDGQVKEKKLVRQGKTIKNEVLTSDNTAYAEEEEEEEAYSQEDEDGFMEQDWPSEEEEDSQEVTKAAPPQAKSQPAYKPGVSKLQVSKPVTSTPAPKTATQKKLDSFFKKDSPSSTPATKSVNDVLQKLPKGMIVKRPTAVVKPEATKTPPLPKRPSEPPKTSPQLAGKRPREESETPVPTKKPTIESKPGPASSKLRAQSVSTAVSSSSSSSSLGEVKKGKTFEMKIGNKMVKVQKVVMTKAEVAAMARDGKIEMQGETMILKQQKGKK</sequence>
<comment type="caution">
    <text evidence="13">The sequence shown here is derived from an EMBL/GenBank/DDBJ whole genome shotgun (WGS) entry which is preliminary data.</text>
</comment>
<feature type="domain" description="C2H2-type" evidence="11">
    <location>
        <begin position="324"/>
        <end position="351"/>
    </location>
</feature>
<organism evidence="13 14">
    <name type="scientific">Culex pipiens pipiens</name>
    <name type="common">Northern house mosquito</name>
    <dbReference type="NCBI Taxonomy" id="38569"/>
    <lineage>
        <taxon>Eukaryota</taxon>
        <taxon>Metazoa</taxon>
        <taxon>Ecdysozoa</taxon>
        <taxon>Arthropoda</taxon>
        <taxon>Hexapoda</taxon>
        <taxon>Insecta</taxon>
        <taxon>Pterygota</taxon>
        <taxon>Neoptera</taxon>
        <taxon>Endopterygota</taxon>
        <taxon>Diptera</taxon>
        <taxon>Nematocera</taxon>
        <taxon>Culicoidea</taxon>
        <taxon>Culicidae</taxon>
        <taxon>Culicinae</taxon>
        <taxon>Culicini</taxon>
        <taxon>Culex</taxon>
        <taxon>Culex</taxon>
    </lineage>
</organism>
<dbReference type="Gene3D" id="3.30.160.60">
    <property type="entry name" value="Classic Zinc Finger"/>
    <property type="match status" value="6"/>
</dbReference>
<accession>A0ABD1D2M0</accession>
<dbReference type="SMART" id="SM00868">
    <property type="entry name" value="zf-AD"/>
    <property type="match status" value="1"/>
</dbReference>
<dbReference type="PANTHER" id="PTHR24404">
    <property type="entry name" value="ZINC FINGER PROTEIN"/>
    <property type="match status" value="1"/>
</dbReference>
<dbReference type="InterPro" id="IPR012934">
    <property type="entry name" value="Znf_AD"/>
</dbReference>
<name>A0ABD1D2M0_CULPP</name>
<dbReference type="PROSITE" id="PS00028">
    <property type="entry name" value="ZINC_FINGER_C2H2_1"/>
    <property type="match status" value="10"/>
</dbReference>
<feature type="domain" description="C2H2-type" evidence="11">
    <location>
        <begin position="408"/>
        <end position="435"/>
    </location>
</feature>
<dbReference type="FunFam" id="3.30.160.60:FF:000446">
    <property type="entry name" value="Zinc finger protein"/>
    <property type="match status" value="1"/>
</dbReference>
<dbReference type="GO" id="GO:0010468">
    <property type="term" value="P:regulation of gene expression"/>
    <property type="evidence" value="ECO:0007669"/>
    <property type="project" value="UniProtKB-ARBA"/>
</dbReference>
<feature type="domain" description="C2H2-type" evidence="11">
    <location>
        <begin position="464"/>
        <end position="491"/>
    </location>
</feature>
<feature type="domain" description="C2H2-type" evidence="11">
    <location>
        <begin position="492"/>
        <end position="519"/>
    </location>
</feature>
<dbReference type="PROSITE" id="PS51915">
    <property type="entry name" value="ZAD"/>
    <property type="match status" value="1"/>
</dbReference>
<dbReference type="EMBL" id="JBEHCU010007861">
    <property type="protein sequence ID" value="KAL1391479.1"/>
    <property type="molecule type" value="Genomic_DNA"/>
</dbReference>
<evidence type="ECO:0000256" key="8">
    <source>
        <dbReference type="PROSITE-ProRule" id="PRU00042"/>
    </source>
</evidence>
<feature type="domain" description="C2H2-type" evidence="11">
    <location>
        <begin position="436"/>
        <end position="463"/>
    </location>
</feature>
<feature type="compositionally biased region" description="Low complexity" evidence="10">
    <location>
        <begin position="712"/>
        <end position="726"/>
    </location>
</feature>
<feature type="compositionally biased region" description="Acidic residues" evidence="10">
    <location>
        <begin position="174"/>
        <end position="194"/>
    </location>
</feature>
<dbReference type="PANTHER" id="PTHR24404:SF114">
    <property type="entry name" value="KLUMPFUSS, ISOFORM B-RELATED"/>
    <property type="match status" value="1"/>
</dbReference>
<dbReference type="GO" id="GO:0003677">
    <property type="term" value="F:DNA binding"/>
    <property type="evidence" value="ECO:0007669"/>
    <property type="project" value="UniProtKB-KW"/>
</dbReference>
<keyword evidence="5 9" id="KW-0862">Zinc</keyword>
<dbReference type="InterPro" id="IPR050589">
    <property type="entry name" value="Ikaros_C2H2-ZF"/>
</dbReference>
<evidence type="ECO:0000256" key="2">
    <source>
        <dbReference type="ARBA" id="ARBA00022723"/>
    </source>
</evidence>
<feature type="compositionally biased region" description="Polar residues" evidence="10">
    <location>
        <begin position="760"/>
        <end position="771"/>
    </location>
</feature>
<gene>
    <name evidence="13" type="ORF">pipiens_012362</name>
</gene>
<keyword evidence="14" id="KW-1185">Reference proteome</keyword>
<dbReference type="InterPro" id="IPR036236">
    <property type="entry name" value="Znf_C2H2_sf"/>
</dbReference>
<dbReference type="Pfam" id="PF07776">
    <property type="entry name" value="zf-AD"/>
    <property type="match status" value="1"/>
</dbReference>
<feature type="binding site" evidence="9">
    <location>
        <position position="16"/>
    </location>
    <ligand>
        <name>Zn(2+)</name>
        <dbReference type="ChEBI" id="CHEBI:29105"/>
    </ligand>
</feature>
<feature type="domain" description="C2H2-type" evidence="11">
    <location>
        <begin position="521"/>
        <end position="548"/>
    </location>
</feature>
<dbReference type="SUPFAM" id="SSF57667">
    <property type="entry name" value="beta-beta-alpha zinc fingers"/>
    <property type="match status" value="6"/>
</dbReference>
<keyword evidence="4 8" id="KW-0863">Zinc-finger</keyword>
<evidence type="ECO:0000256" key="3">
    <source>
        <dbReference type="ARBA" id="ARBA00022737"/>
    </source>
</evidence>
<dbReference type="FunFam" id="3.30.160.60:FF:000145">
    <property type="entry name" value="Zinc finger protein 574"/>
    <property type="match status" value="1"/>
</dbReference>
<dbReference type="FunFam" id="3.30.160.60:FF:000744">
    <property type="entry name" value="zinc finger E-box-binding homeobox 1"/>
    <property type="match status" value="1"/>
</dbReference>
<dbReference type="Pfam" id="PF00096">
    <property type="entry name" value="zf-C2H2"/>
    <property type="match status" value="5"/>
</dbReference>
<evidence type="ECO:0000256" key="6">
    <source>
        <dbReference type="ARBA" id="ARBA00023125"/>
    </source>
</evidence>
<dbReference type="GO" id="GO:0008270">
    <property type="term" value="F:zinc ion binding"/>
    <property type="evidence" value="ECO:0007669"/>
    <property type="project" value="UniProtKB-UniRule"/>
</dbReference>
<dbReference type="PROSITE" id="PS50157">
    <property type="entry name" value="ZINC_FINGER_C2H2_2"/>
    <property type="match status" value="8"/>
</dbReference>
<feature type="region of interest" description="Disordered" evidence="10">
    <location>
        <begin position="166"/>
        <end position="194"/>
    </location>
</feature>
<evidence type="ECO:0008006" key="15">
    <source>
        <dbReference type="Google" id="ProtNLM"/>
    </source>
</evidence>
<evidence type="ECO:0000259" key="12">
    <source>
        <dbReference type="PROSITE" id="PS51915"/>
    </source>
</evidence>
<keyword evidence="3" id="KW-0677">Repeat</keyword>
<dbReference type="FunFam" id="3.30.160.60:FF:000557">
    <property type="entry name" value="zinc finger and SCAN domain-containing protein 29"/>
    <property type="match status" value="1"/>
</dbReference>
<keyword evidence="7" id="KW-0539">Nucleus</keyword>
<dbReference type="SUPFAM" id="SSF57716">
    <property type="entry name" value="Glucocorticoid receptor-like (DNA-binding domain)"/>
    <property type="match status" value="1"/>
</dbReference>
<feature type="compositionally biased region" description="Basic and acidic residues" evidence="10">
    <location>
        <begin position="749"/>
        <end position="759"/>
    </location>
</feature>
<feature type="compositionally biased region" description="Polar residues" evidence="10">
    <location>
        <begin position="731"/>
        <end position="748"/>
    </location>
</feature>
<dbReference type="Proteomes" id="UP001562425">
    <property type="component" value="Unassembled WGS sequence"/>
</dbReference>
<feature type="binding site" evidence="9">
    <location>
        <position position="19"/>
    </location>
    <ligand>
        <name>Zn(2+)</name>
        <dbReference type="ChEBI" id="CHEBI:29105"/>
    </ligand>
</feature>
<feature type="domain" description="C2H2-type" evidence="11">
    <location>
        <begin position="380"/>
        <end position="407"/>
    </location>
</feature>
<feature type="binding site" evidence="9">
    <location>
        <position position="72"/>
    </location>
    <ligand>
        <name>Zn(2+)</name>
        <dbReference type="ChEBI" id="CHEBI:29105"/>
    </ligand>
</feature>
<feature type="region of interest" description="Disordered" evidence="10">
    <location>
        <begin position="669"/>
        <end position="866"/>
    </location>
</feature>
<dbReference type="Pfam" id="PF13912">
    <property type="entry name" value="zf-C2H2_6"/>
    <property type="match status" value="1"/>
</dbReference>
<feature type="binding site" evidence="9">
    <location>
        <position position="69"/>
    </location>
    <ligand>
        <name>Zn(2+)</name>
        <dbReference type="ChEBI" id="CHEBI:29105"/>
    </ligand>
</feature>
<feature type="compositionally biased region" description="Low complexity" evidence="10">
    <location>
        <begin position="848"/>
        <end position="861"/>
    </location>
</feature>
<protein>
    <recommendedName>
        <fullName evidence="15">Pita</fullName>
    </recommendedName>
</protein>
<evidence type="ECO:0000256" key="1">
    <source>
        <dbReference type="ARBA" id="ARBA00004123"/>
    </source>
</evidence>
<dbReference type="SMART" id="SM00355">
    <property type="entry name" value="ZnF_C2H2"/>
    <property type="match status" value="10"/>
</dbReference>
<feature type="region of interest" description="Disordered" evidence="10">
    <location>
        <begin position="248"/>
        <end position="267"/>
    </location>
</feature>
<proteinExistence type="predicted"/>
<dbReference type="AlphaFoldDB" id="A0ABD1D2M0"/>
<feature type="domain" description="C2H2-type" evidence="11">
    <location>
        <begin position="352"/>
        <end position="379"/>
    </location>
</feature>
<dbReference type="Gene3D" id="3.40.1800.20">
    <property type="match status" value="1"/>
</dbReference>
<evidence type="ECO:0000256" key="10">
    <source>
        <dbReference type="SAM" id="MobiDB-lite"/>
    </source>
</evidence>
<dbReference type="GO" id="GO:0005634">
    <property type="term" value="C:nucleus"/>
    <property type="evidence" value="ECO:0007669"/>
    <property type="project" value="UniProtKB-SubCell"/>
</dbReference>
<comment type="subcellular location">
    <subcellularLocation>
        <location evidence="1">Nucleus</location>
    </subcellularLocation>
</comment>